<keyword evidence="2" id="KW-1185">Reference proteome</keyword>
<organism evidence="1 2">
    <name type="scientific">Mucuna pruriens</name>
    <name type="common">Velvet bean</name>
    <name type="synonym">Dolichos pruriens</name>
    <dbReference type="NCBI Taxonomy" id="157652"/>
    <lineage>
        <taxon>Eukaryota</taxon>
        <taxon>Viridiplantae</taxon>
        <taxon>Streptophyta</taxon>
        <taxon>Embryophyta</taxon>
        <taxon>Tracheophyta</taxon>
        <taxon>Spermatophyta</taxon>
        <taxon>Magnoliopsida</taxon>
        <taxon>eudicotyledons</taxon>
        <taxon>Gunneridae</taxon>
        <taxon>Pentapetalae</taxon>
        <taxon>rosids</taxon>
        <taxon>fabids</taxon>
        <taxon>Fabales</taxon>
        <taxon>Fabaceae</taxon>
        <taxon>Papilionoideae</taxon>
        <taxon>50 kb inversion clade</taxon>
        <taxon>NPAAA clade</taxon>
        <taxon>indigoferoid/millettioid clade</taxon>
        <taxon>Phaseoleae</taxon>
        <taxon>Mucuna</taxon>
    </lineage>
</organism>
<evidence type="ECO:0000313" key="2">
    <source>
        <dbReference type="Proteomes" id="UP000257109"/>
    </source>
</evidence>
<dbReference type="OrthoDB" id="1937322at2759"/>
<evidence type="ECO:0000313" key="1">
    <source>
        <dbReference type="EMBL" id="RDX67043.1"/>
    </source>
</evidence>
<name>A0A371ELW2_MUCPR</name>
<dbReference type="Proteomes" id="UP000257109">
    <property type="component" value="Unassembled WGS sequence"/>
</dbReference>
<proteinExistence type="predicted"/>
<feature type="non-terminal residue" evidence="1">
    <location>
        <position position="1"/>
    </location>
</feature>
<protein>
    <submittedName>
        <fullName evidence="1">Uncharacterized protein</fullName>
    </submittedName>
</protein>
<sequence>MLKPSNILYNFHSGFGRRYRFKANSKFDILLNNMSEGFNNVIVTAKGKRVTMLEEIRKIASFRGSILLEIKKRLGQELTNTNWWLTRYFIYFCFENNYLRPKGLHSCIFQEKIYEAIYAPLIYLVNESISRRKHSTVMFYHHQ</sequence>
<dbReference type="AlphaFoldDB" id="A0A371ELW2"/>
<accession>A0A371ELW2</accession>
<comment type="caution">
    <text evidence="1">The sequence shown here is derived from an EMBL/GenBank/DDBJ whole genome shotgun (WGS) entry which is preliminary data.</text>
</comment>
<gene>
    <name evidence="1" type="ORF">CR513_54136</name>
</gene>
<dbReference type="EMBL" id="QJKJ01013153">
    <property type="protein sequence ID" value="RDX67043.1"/>
    <property type="molecule type" value="Genomic_DNA"/>
</dbReference>
<reference evidence="1" key="1">
    <citation type="submission" date="2018-05" db="EMBL/GenBank/DDBJ databases">
        <title>Draft genome of Mucuna pruriens seed.</title>
        <authorList>
            <person name="Nnadi N.E."/>
            <person name="Vos R."/>
            <person name="Hasami M.H."/>
            <person name="Devisetty U.K."/>
            <person name="Aguiy J.C."/>
        </authorList>
    </citation>
    <scope>NUCLEOTIDE SEQUENCE [LARGE SCALE GENOMIC DNA]</scope>
    <source>
        <strain evidence="1">JCA_2017</strain>
    </source>
</reference>